<feature type="domain" description="Potassium channel" evidence="2">
    <location>
        <begin position="93"/>
        <end position="171"/>
    </location>
</feature>
<dbReference type="SUPFAM" id="SSF81324">
    <property type="entry name" value="Voltage-gated potassium channels"/>
    <property type="match status" value="1"/>
</dbReference>
<protein>
    <submittedName>
        <fullName evidence="3">Ion channel</fullName>
    </submittedName>
</protein>
<feature type="transmembrane region" description="Helical" evidence="1">
    <location>
        <begin position="84"/>
        <end position="103"/>
    </location>
</feature>
<name>A0A1N6HJD6_9MICO</name>
<dbReference type="Pfam" id="PF07885">
    <property type="entry name" value="Ion_trans_2"/>
    <property type="match status" value="1"/>
</dbReference>
<accession>A0A1N6HJD6</accession>
<dbReference type="InterPro" id="IPR013099">
    <property type="entry name" value="K_chnl_dom"/>
</dbReference>
<evidence type="ECO:0000256" key="1">
    <source>
        <dbReference type="SAM" id="Phobius"/>
    </source>
</evidence>
<dbReference type="Proteomes" id="UP000184699">
    <property type="component" value="Unassembled WGS sequence"/>
</dbReference>
<dbReference type="Gene3D" id="1.10.287.70">
    <property type="match status" value="1"/>
</dbReference>
<feature type="transmembrane region" description="Helical" evidence="1">
    <location>
        <begin position="146"/>
        <end position="167"/>
    </location>
</feature>
<sequence length="189" mass="20539">MGDPLDRELSRTERRRYIVRGLLRALVMTVAIVALYFLLPLDRVGVLPLWATLLIALVVMVGVTTWQTRAIVRSAQPGLRGIEALAVTAPLYLLLFAASYFVMSQSDPTAFTAENPTRVDTLYFTVTVFATVGFGDISPASETARLLVMFQMILNLIVLGAGIRLLTAAVQRGRESKADAATLPSGSEP</sequence>
<keyword evidence="4" id="KW-1185">Reference proteome</keyword>
<dbReference type="STRING" id="232089.SAMN05443544_3247"/>
<dbReference type="AlphaFoldDB" id="A0A1N6HJD6"/>
<gene>
    <name evidence="3" type="ORF">SAMN05443544_3247</name>
</gene>
<reference evidence="4" key="1">
    <citation type="submission" date="2016-11" db="EMBL/GenBank/DDBJ databases">
        <authorList>
            <person name="Varghese N."/>
            <person name="Submissions S."/>
        </authorList>
    </citation>
    <scope>NUCLEOTIDE SEQUENCE [LARGE SCALE GENOMIC DNA]</scope>
    <source>
        <strain evidence="4">DSM 8595</strain>
    </source>
</reference>
<evidence type="ECO:0000313" key="3">
    <source>
        <dbReference type="EMBL" id="SIO19994.1"/>
    </source>
</evidence>
<organism evidence="3 4">
    <name type="scientific">Agromyces cerinus subsp. cerinus</name>
    <dbReference type="NCBI Taxonomy" id="232089"/>
    <lineage>
        <taxon>Bacteria</taxon>
        <taxon>Bacillati</taxon>
        <taxon>Actinomycetota</taxon>
        <taxon>Actinomycetes</taxon>
        <taxon>Micrococcales</taxon>
        <taxon>Microbacteriaceae</taxon>
        <taxon>Agromyces</taxon>
    </lineage>
</organism>
<proteinExistence type="predicted"/>
<feature type="transmembrane region" description="Helical" evidence="1">
    <location>
        <begin position="45"/>
        <end position="63"/>
    </location>
</feature>
<dbReference type="EMBL" id="FSRJ01000004">
    <property type="protein sequence ID" value="SIO19994.1"/>
    <property type="molecule type" value="Genomic_DNA"/>
</dbReference>
<keyword evidence="1" id="KW-0812">Transmembrane</keyword>
<evidence type="ECO:0000313" key="4">
    <source>
        <dbReference type="Proteomes" id="UP000184699"/>
    </source>
</evidence>
<dbReference type="RefSeq" id="WP_074261349.1">
    <property type="nucleotide sequence ID" value="NZ_FSRJ01000004.1"/>
</dbReference>
<keyword evidence="1" id="KW-0472">Membrane</keyword>
<feature type="transmembrane region" description="Helical" evidence="1">
    <location>
        <begin position="21"/>
        <end position="39"/>
    </location>
</feature>
<keyword evidence="1" id="KW-1133">Transmembrane helix</keyword>
<evidence type="ECO:0000259" key="2">
    <source>
        <dbReference type="Pfam" id="PF07885"/>
    </source>
</evidence>